<sequence>MSAEATAGAAPRIGEPVFTVLGAEPVPHTLTPALRFDLHVSEPLGRELYAIALSVQLQLDPARRTYDDATRARLSELFGEPERWGATTHSFQWARIDVLVPGFTGATAFSLELPCSYDLEVAASRYLYSLPGGVAPLSFHFSGMALYRGERDRLQVAQVPWSCSARWGLPVDTWRRAIDLHYPGGGWVRLAPETLAALAARKAARGDVSFDACVAALLAVEEEER</sequence>
<proteinExistence type="predicted"/>
<reference evidence="1 2" key="1">
    <citation type="journal article" date="2010" name="Stand. Genomic Sci.">
        <title>Complete genome sequence of Conexibacter woesei type strain (ID131577).</title>
        <authorList>
            <person name="Pukall R."/>
            <person name="Lapidus A."/>
            <person name="Glavina Del Rio T."/>
            <person name="Copeland A."/>
            <person name="Tice H."/>
            <person name="Cheng J.-F."/>
            <person name="Lucas S."/>
            <person name="Chen F."/>
            <person name="Nolan M."/>
            <person name="Bruce D."/>
            <person name="Goodwin L."/>
            <person name="Pitluck S."/>
            <person name="Mavromatis K."/>
            <person name="Ivanova N."/>
            <person name="Ovchinnikova G."/>
            <person name="Pati A."/>
            <person name="Chen A."/>
            <person name="Palaniappan K."/>
            <person name="Land M."/>
            <person name="Hauser L."/>
            <person name="Chang Y.-J."/>
            <person name="Jeffries C.D."/>
            <person name="Chain P."/>
            <person name="Meincke L."/>
            <person name="Sims D."/>
            <person name="Brettin T."/>
            <person name="Detter J.C."/>
            <person name="Rohde M."/>
            <person name="Goeker M."/>
            <person name="Bristow J."/>
            <person name="Eisen J.A."/>
            <person name="Markowitz V."/>
            <person name="Kyrpides N.C."/>
            <person name="Klenk H.-P."/>
            <person name="Hugenholtz P."/>
        </authorList>
    </citation>
    <scope>NUCLEOTIDE SEQUENCE [LARGE SCALE GENOMIC DNA]</scope>
    <source>
        <strain evidence="2">DSM 14684 / CIP 108061 / JCM 11494 / NBRC 100937 / ID131577</strain>
    </source>
</reference>
<gene>
    <name evidence="1" type="ordered locus">Cwoe_2544</name>
</gene>
<dbReference type="HOGENOM" id="CLU_1155880_0_0_11"/>
<dbReference type="AlphaFoldDB" id="D3F8K2"/>
<dbReference type="Proteomes" id="UP000008229">
    <property type="component" value="Chromosome"/>
</dbReference>
<dbReference type="EMBL" id="CP001854">
    <property type="protein sequence ID" value="ADB50966.1"/>
    <property type="molecule type" value="Genomic_DNA"/>
</dbReference>
<dbReference type="Pfam" id="PF19562">
    <property type="entry name" value="DUF6084"/>
    <property type="match status" value="1"/>
</dbReference>
<dbReference type="KEGG" id="cwo:Cwoe_2544"/>
<organism evidence="1 2">
    <name type="scientific">Conexibacter woesei (strain DSM 14684 / CCUG 47730 / CIP 108061 / JCM 11494 / NBRC 100937 / ID131577)</name>
    <dbReference type="NCBI Taxonomy" id="469383"/>
    <lineage>
        <taxon>Bacteria</taxon>
        <taxon>Bacillati</taxon>
        <taxon>Actinomycetota</taxon>
        <taxon>Thermoleophilia</taxon>
        <taxon>Solirubrobacterales</taxon>
        <taxon>Conexibacteraceae</taxon>
        <taxon>Conexibacter</taxon>
    </lineage>
</organism>
<accession>D3F8K2</accession>
<evidence type="ECO:0000313" key="1">
    <source>
        <dbReference type="EMBL" id="ADB50966.1"/>
    </source>
</evidence>
<dbReference type="eggNOG" id="ENOG5030M2D">
    <property type="taxonomic scope" value="Bacteria"/>
</dbReference>
<dbReference type="RefSeq" id="WP_012934017.1">
    <property type="nucleotide sequence ID" value="NC_013739.1"/>
</dbReference>
<protein>
    <submittedName>
        <fullName evidence="1">Uncharacterized protein</fullName>
    </submittedName>
</protein>
<keyword evidence="2" id="KW-1185">Reference proteome</keyword>
<dbReference type="InterPro" id="IPR045730">
    <property type="entry name" value="DUF6084"/>
</dbReference>
<dbReference type="STRING" id="469383.Cwoe_2544"/>
<reference evidence="2" key="2">
    <citation type="submission" date="2010-01" db="EMBL/GenBank/DDBJ databases">
        <title>The complete genome of Conexibacter woesei DSM 14684.</title>
        <authorList>
            <consortium name="US DOE Joint Genome Institute (JGI-PGF)"/>
            <person name="Lucas S."/>
            <person name="Copeland A."/>
            <person name="Lapidus A."/>
            <person name="Glavina del Rio T."/>
            <person name="Dalin E."/>
            <person name="Tice H."/>
            <person name="Bruce D."/>
            <person name="Goodwin L."/>
            <person name="Pitluck S."/>
            <person name="Kyrpides N."/>
            <person name="Mavromatis K."/>
            <person name="Ivanova N."/>
            <person name="Mikhailova N."/>
            <person name="Chertkov O."/>
            <person name="Brettin T."/>
            <person name="Detter J.C."/>
            <person name="Han C."/>
            <person name="Larimer F."/>
            <person name="Land M."/>
            <person name="Hauser L."/>
            <person name="Markowitz V."/>
            <person name="Cheng J.-F."/>
            <person name="Hugenholtz P."/>
            <person name="Woyke T."/>
            <person name="Wu D."/>
            <person name="Pukall R."/>
            <person name="Steenblock K."/>
            <person name="Schneider S."/>
            <person name="Klenk H.-P."/>
            <person name="Eisen J.A."/>
        </authorList>
    </citation>
    <scope>NUCLEOTIDE SEQUENCE [LARGE SCALE GENOMIC DNA]</scope>
    <source>
        <strain evidence="2">DSM 14684 / CIP 108061 / JCM 11494 / NBRC 100937 / ID131577</strain>
    </source>
</reference>
<name>D3F8K2_CONWI</name>
<dbReference type="OrthoDB" id="115056at2"/>
<evidence type="ECO:0000313" key="2">
    <source>
        <dbReference type="Proteomes" id="UP000008229"/>
    </source>
</evidence>